<organism evidence="3 4">
    <name type="scientific">Racocetra fulgida</name>
    <dbReference type="NCBI Taxonomy" id="60492"/>
    <lineage>
        <taxon>Eukaryota</taxon>
        <taxon>Fungi</taxon>
        <taxon>Fungi incertae sedis</taxon>
        <taxon>Mucoromycota</taxon>
        <taxon>Glomeromycotina</taxon>
        <taxon>Glomeromycetes</taxon>
        <taxon>Diversisporales</taxon>
        <taxon>Gigasporaceae</taxon>
        <taxon>Racocetra</taxon>
    </lineage>
</organism>
<feature type="non-terminal residue" evidence="3">
    <location>
        <position position="82"/>
    </location>
</feature>
<gene>
    <name evidence="3" type="ORF">RFULGI_LOCUS15609</name>
</gene>
<dbReference type="Gene3D" id="3.60.21.10">
    <property type="match status" value="1"/>
</dbReference>
<evidence type="ECO:0000313" key="3">
    <source>
        <dbReference type="EMBL" id="CAG8778524.1"/>
    </source>
</evidence>
<dbReference type="PANTHER" id="PTHR10161">
    <property type="entry name" value="TARTRATE-RESISTANT ACID PHOSPHATASE TYPE 5"/>
    <property type="match status" value="1"/>
</dbReference>
<keyword evidence="4" id="KW-1185">Reference proteome</keyword>
<dbReference type="OrthoDB" id="10482719at2759"/>
<dbReference type="GO" id="GO:0016787">
    <property type="term" value="F:hydrolase activity"/>
    <property type="evidence" value="ECO:0007669"/>
    <property type="project" value="UniProtKB-KW"/>
</dbReference>
<dbReference type="PANTHER" id="PTHR10161:SF14">
    <property type="entry name" value="TARTRATE-RESISTANT ACID PHOSPHATASE TYPE 5"/>
    <property type="match status" value="1"/>
</dbReference>
<evidence type="ECO:0000256" key="2">
    <source>
        <dbReference type="ARBA" id="ARBA00022801"/>
    </source>
</evidence>
<evidence type="ECO:0000256" key="1">
    <source>
        <dbReference type="ARBA" id="ARBA00022729"/>
    </source>
</evidence>
<proteinExistence type="predicted"/>
<accession>A0A9N9JF66</accession>
<sequence>PSGFVSDPYPTPFDEQYDGVLKFLCIGDWGQWGPGTGQPQVAAAMKTWAEANETTFVINLGDNFYQTTNTTASNVNDPNDHE</sequence>
<keyword evidence="1" id="KW-0732">Signal</keyword>
<comment type="caution">
    <text evidence="3">The sequence shown here is derived from an EMBL/GenBank/DDBJ whole genome shotgun (WGS) entry which is preliminary data.</text>
</comment>
<dbReference type="EMBL" id="CAJVPZ010051092">
    <property type="protein sequence ID" value="CAG8778524.1"/>
    <property type="molecule type" value="Genomic_DNA"/>
</dbReference>
<name>A0A9N9JF66_9GLOM</name>
<dbReference type="InterPro" id="IPR029052">
    <property type="entry name" value="Metallo-depent_PP-like"/>
</dbReference>
<protein>
    <submittedName>
        <fullName evidence="3">16656_t:CDS:1</fullName>
    </submittedName>
</protein>
<dbReference type="AlphaFoldDB" id="A0A9N9JF66"/>
<keyword evidence="2" id="KW-0378">Hydrolase</keyword>
<dbReference type="InterPro" id="IPR051558">
    <property type="entry name" value="Metallophosphoesterase_PAP"/>
</dbReference>
<dbReference type="SUPFAM" id="SSF56300">
    <property type="entry name" value="Metallo-dependent phosphatases"/>
    <property type="match status" value="1"/>
</dbReference>
<feature type="non-terminal residue" evidence="3">
    <location>
        <position position="1"/>
    </location>
</feature>
<dbReference type="Proteomes" id="UP000789396">
    <property type="component" value="Unassembled WGS sequence"/>
</dbReference>
<evidence type="ECO:0000313" key="4">
    <source>
        <dbReference type="Proteomes" id="UP000789396"/>
    </source>
</evidence>
<reference evidence="3" key="1">
    <citation type="submission" date="2021-06" db="EMBL/GenBank/DDBJ databases">
        <authorList>
            <person name="Kallberg Y."/>
            <person name="Tangrot J."/>
            <person name="Rosling A."/>
        </authorList>
    </citation>
    <scope>NUCLEOTIDE SEQUENCE</scope>
    <source>
        <strain evidence="3">IN212</strain>
    </source>
</reference>